<dbReference type="Gene3D" id="2.60.40.1730">
    <property type="entry name" value="tricorn interacting facor f3 domain"/>
    <property type="match status" value="1"/>
</dbReference>
<dbReference type="InterPro" id="IPR034016">
    <property type="entry name" value="M1_APN-typ"/>
</dbReference>
<feature type="binding site" evidence="9">
    <location>
        <position position="327"/>
    </location>
    <ligand>
        <name>Zn(2+)</name>
        <dbReference type="ChEBI" id="CHEBI:29105"/>
        <note>catalytic</note>
    </ligand>
</feature>
<evidence type="ECO:0000313" key="16">
    <source>
        <dbReference type="Proteomes" id="UP001201262"/>
    </source>
</evidence>
<dbReference type="EC" id="3.4.11.-" evidence="11"/>
<keyword evidence="6 9" id="KW-0862">Zinc</keyword>
<evidence type="ECO:0000256" key="9">
    <source>
        <dbReference type="PIRSR" id="PIRSR634016-3"/>
    </source>
</evidence>
<keyword evidence="3 11" id="KW-0645">Protease</keyword>
<keyword evidence="16" id="KW-1185">Reference proteome</keyword>
<dbReference type="PRINTS" id="PR00756">
    <property type="entry name" value="ALADIPTASE"/>
</dbReference>
<dbReference type="Proteomes" id="UP001201262">
    <property type="component" value="Unassembled WGS sequence"/>
</dbReference>
<dbReference type="RefSeq" id="XP_046067200.1">
    <property type="nucleotide sequence ID" value="XM_046217147.1"/>
</dbReference>
<keyword evidence="7 11" id="KW-0482">Metalloprotease</keyword>
<protein>
    <recommendedName>
        <fullName evidence="11">Aminopeptidase</fullName>
        <ecNumber evidence="11">3.4.11.-</ecNumber>
    </recommendedName>
</protein>
<comment type="similarity">
    <text evidence="1 11">Belongs to the peptidase M1 family.</text>
</comment>
<dbReference type="EMBL" id="JAJTJA010000012">
    <property type="protein sequence ID" value="KAH8691108.1"/>
    <property type="molecule type" value="Genomic_DNA"/>
</dbReference>
<feature type="binding site" evidence="9">
    <location>
        <position position="346"/>
    </location>
    <ligand>
        <name>Zn(2+)</name>
        <dbReference type="ChEBI" id="CHEBI:29105"/>
        <note>catalytic</note>
    </ligand>
</feature>
<keyword evidence="5 11" id="KW-0378">Hydrolase</keyword>
<evidence type="ECO:0000256" key="10">
    <source>
        <dbReference type="PIRSR" id="PIRSR634016-4"/>
    </source>
</evidence>
<dbReference type="PANTHER" id="PTHR11533">
    <property type="entry name" value="PROTEASE M1 ZINC METALLOPROTEASE"/>
    <property type="match status" value="1"/>
</dbReference>
<dbReference type="GO" id="GO:0043171">
    <property type="term" value="P:peptide catabolic process"/>
    <property type="evidence" value="ECO:0007669"/>
    <property type="project" value="TreeGrafter"/>
</dbReference>
<dbReference type="InterPro" id="IPR024571">
    <property type="entry name" value="ERAP1-like_C_dom"/>
</dbReference>
<evidence type="ECO:0000256" key="4">
    <source>
        <dbReference type="ARBA" id="ARBA00022723"/>
    </source>
</evidence>
<feature type="domain" description="Peptidase M1 membrane alanine aminopeptidase" evidence="12">
    <location>
        <begin position="251"/>
        <end position="468"/>
    </location>
</feature>
<evidence type="ECO:0000313" key="15">
    <source>
        <dbReference type="EMBL" id="KAH8691108.1"/>
    </source>
</evidence>
<evidence type="ECO:0000259" key="13">
    <source>
        <dbReference type="Pfam" id="PF11838"/>
    </source>
</evidence>
<dbReference type="AlphaFoldDB" id="A0AAD4KFF3"/>
<dbReference type="CDD" id="cd09601">
    <property type="entry name" value="M1_APN-Q_like"/>
    <property type="match status" value="1"/>
</dbReference>
<feature type="domain" description="Aminopeptidase N-like N-terminal" evidence="14">
    <location>
        <begin position="14"/>
        <end position="211"/>
    </location>
</feature>
<comment type="cofactor">
    <cofactor evidence="9 11">
        <name>Zn(2+)</name>
        <dbReference type="ChEBI" id="CHEBI:29105"/>
    </cofactor>
    <text evidence="9 11">Binds 1 zinc ion per subunit.</text>
</comment>
<name>A0AAD4KFF3_9EURO</name>
<dbReference type="Gene3D" id="2.60.40.1910">
    <property type="match status" value="1"/>
</dbReference>
<dbReference type="Gene3D" id="1.25.50.20">
    <property type="match status" value="1"/>
</dbReference>
<dbReference type="FunFam" id="2.60.40.1730:FF:000002">
    <property type="entry name" value="Aminopeptidase"/>
    <property type="match status" value="1"/>
</dbReference>
<dbReference type="SUPFAM" id="SSF63737">
    <property type="entry name" value="Leukotriene A4 hydrolase N-terminal domain"/>
    <property type="match status" value="1"/>
</dbReference>
<evidence type="ECO:0000256" key="7">
    <source>
        <dbReference type="ARBA" id="ARBA00023049"/>
    </source>
</evidence>
<dbReference type="InterPro" id="IPR027268">
    <property type="entry name" value="Peptidase_M4/M1_CTD_sf"/>
</dbReference>
<keyword evidence="4 9" id="KW-0479">Metal-binding</keyword>
<evidence type="ECO:0000259" key="14">
    <source>
        <dbReference type="Pfam" id="PF17900"/>
    </source>
</evidence>
<dbReference type="InterPro" id="IPR014782">
    <property type="entry name" value="Peptidase_M1_dom"/>
</dbReference>
<dbReference type="GO" id="GO:0006508">
    <property type="term" value="P:proteolysis"/>
    <property type="evidence" value="ECO:0007669"/>
    <property type="project" value="UniProtKB-KW"/>
</dbReference>
<evidence type="ECO:0000256" key="11">
    <source>
        <dbReference type="RuleBase" id="RU364040"/>
    </source>
</evidence>
<dbReference type="FunFam" id="1.25.50.20:FF:000002">
    <property type="entry name" value="Aminopeptidase"/>
    <property type="match status" value="1"/>
</dbReference>
<dbReference type="Gene3D" id="1.10.390.10">
    <property type="entry name" value="Neutral Protease Domain 2"/>
    <property type="match status" value="1"/>
</dbReference>
<evidence type="ECO:0000256" key="3">
    <source>
        <dbReference type="ARBA" id="ARBA00022670"/>
    </source>
</evidence>
<dbReference type="InterPro" id="IPR045357">
    <property type="entry name" value="Aminopeptidase_N-like_N"/>
</dbReference>
<dbReference type="GO" id="GO:0008270">
    <property type="term" value="F:zinc ion binding"/>
    <property type="evidence" value="ECO:0007669"/>
    <property type="project" value="UniProtKB-UniRule"/>
</dbReference>
<dbReference type="Pfam" id="PF11838">
    <property type="entry name" value="ERAP1_C"/>
    <property type="match status" value="1"/>
</dbReference>
<evidence type="ECO:0000256" key="8">
    <source>
        <dbReference type="PIRSR" id="PIRSR634016-1"/>
    </source>
</evidence>
<keyword evidence="2 11" id="KW-0031">Aminopeptidase</keyword>
<feature type="active site" description="Proton acceptor" evidence="8">
    <location>
        <position position="324"/>
    </location>
</feature>
<evidence type="ECO:0000256" key="6">
    <source>
        <dbReference type="ARBA" id="ARBA00022833"/>
    </source>
</evidence>
<dbReference type="InterPro" id="IPR042097">
    <property type="entry name" value="Aminopeptidase_N-like_N_sf"/>
</dbReference>
<dbReference type="GO" id="GO:0070006">
    <property type="term" value="F:metalloaminopeptidase activity"/>
    <property type="evidence" value="ECO:0007669"/>
    <property type="project" value="TreeGrafter"/>
</dbReference>
<accession>A0AAD4KFF3</accession>
<dbReference type="GO" id="GO:0005737">
    <property type="term" value="C:cytoplasm"/>
    <property type="evidence" value="ECO:0007669"/>
    <property type="project" value="TreeGrafter"/>
</dbReference>
<evidence type="ECO:0000256" key="5">
    <source>
        <dbReference type="ARBA" id="ARBA00022801"/>
    </source>
</evidence>
<dbReference type="FunFam" id="1.10.390.10:FF:000001">
    <property type="entry name" value="Aminopeptidase"/>
    <property type="match status" value="1"/>
</dbReference>
<evidence type="ECO:0000259" key="12">
    <source>
        <dbReference type="Pfam" id="PF01433"/>
    </source>
</evidence>
<organism evidence="15 16">
    <name type="scientific">Talaromyces proteolyticus</name>
    <dbReference type="NCBI Taxonomy" id="1131652"/>
    <lineage>
        <taxon>Eukaryota</taxon>
        <taxon>Fungi</taxon>
        <taxon>Dikarya</taxon>
        <taxon>Ascomycota</taxon>
        <taxon>Pezizomycotina</taxon>
        <taxon>Eurotiomycetes</taxon>
        <taxon>Eurotiomycetidae</taxon>
        <taxon>Eurotiales</taxon>
        <taxon>Trichocomaceae</taxon>
        <taxon>Talaromyces</taxon>
        <taxon>Talaromyces sect. Bacilispori</taxon>
    </lineage>
</organism>
<evidence type="ECO:0000256" key="1">
    <source>
        <dbReference type="ARBA" id="ARBA00010136"/>
    </source>
</evidence>
<dbReference type="SUPFAM" id="SSF55486">
    <property type="entry name" value="Metalloproteases ('zincins'), catalytic domain"/>
    <property type="match status" value="1"/>
</dbReference>
<dbReference type="GeneID" id="70247434"/>
<sequence length="880" mass="98891">MASGDRDILPDVLKPKHYDLSLFDLELGGSWSYRGTVKIETSIVRPTQEIVLNANDITVQEARVLADNGSSLIKASDISWDKKSERVTLSFDKELASGDVVLKIDFAATMNDQMVGFYRSKYKSAGVPSPDTPKVDEFHYMLSTQFQACDARRAFPCLDEPNLKATFDFEIEIPNGLVALGNMPVKSERAGNIPGRKVVSFERSPIMSTYLLAWAIGDFEYVEALTQRKYNGSSIPIRLYTTRGLKDQAHYALECAHRTVDYFSELFGIDYPLPKSDLLAVHEFTAGAMENWGLITYRTTSVLFDEGSSDERYKNYIAYVVAHELAHQWFGNLVTMDWWNDLWLNEGFATWVGWFAVDHFYPGWNVWSQFVAESVQEAFKLDSLRASHPIEVPVKNAIEVDQLFDRISYEKGSSIIRMLSSYLGQETFLRGVSDYLKKHAYGNATTDDLWSALSKASNQDINAFMDPWVRKIGFPVVTIAGDTGQITVRQSRFLSSGDVKAEEDQTIWWIPLNIKTEQKPSNSMPQALTERSNVVRGIDDSFYKVNKDQCGFYRTNYPPDRLAKLGESLHLLSMEDKIGLIGDASALAISGEGTTAALLALLEGFTQETSYRVWSQISSSLANLRSVFASNEIIAAGLKKFTLKLVTPSIKKIRWDVDPKEDFLTGQLRRLLISLAGSAGHEETITEGKRIFHLWACGKDPNAIHPTLRLVIFSLNIEEGGRVEFDKIKNTFLQTEAADAKEICLSSLGRTKDSELVGEYLDLIFSDHVAIQDIHSGAASLASNSQHRYLLWEYMKTNWDSVVVKISSNNVVFERFLRLGLAKLADGAAARDIEAFFQDKDTGGYDRSLVVVLDSIRADARYKTRDEQSVVEWLQAHGYA</sequence>
<reference evidence="15" key="1">
    <citation type="submission" date="2021-12" db="EMBL/GenBank/DDBJ databases">
        <title>Convergent genome expansion in fungi linked to evolution of root-endophyte symbiosis.</title>
        <authorList>
            <consortium name="DOE Joint Genome Institute"/>
            <person name="Ke Y.-H."/>
            <person name="Bonito G."/>
            <person name="Liao H.-L."/>
            <person name="Looney B."/>
            <person name="Rojas-Flechas A."/>
            <person name="Nash J."/>
            <person name="Hameed K."/>
            <person name="Schadt C."/>
            <person name="Martin F."/>
            <person name="Crous P.W."/>
            <person name="Miettinen O."/>
            <person name="Magnuson J.K."/>
            <person name="Labbe J."/>
            <person name="Jacobson D."/>
            <person name="Doktycz M.J."/>
            <person name="Veneault-Fourrey C."/>
            <person name="Kuo A."/>
            <person name="Mondo S."/>
            <person name="Calhoun S."/>
            <person name="Riley R."/>
            <person name="Ohm R."/>
            <person name="LaButti K."/>
            <person name="Andreopoulos B."/>
            <person name="Pangilinan J."/>
            <person name="Nolan M."/>
            <person name="Tritt A."/>
            <person name="Clum A."/>
            <person name="Lipzen A."/>
            <person name="Daum C."/>
            <person name="Barry K."/>
            <person name="Grigoriev I.V."/>
            <person name="Vilgalys R."/>
        </authorList>
    </citation>
    <scope>NUCLEOTIDE SEQUENCE</scope>
    <source>
        <strain evidence="15">PMI_201</strain>
    </source>
</reference>
<proteinExistence type="inferred from homology"/>
<feature type="site" description="Transition state stabilizer" evidence="10">
    <location>
        <position position="409"/>
    </location>
</feature>
<feature type="domain" description="ERAP1-like C-terminal" evidence="13">
    <location>
        <begin position="542"/>
        <end position="858"/>
    </location>
</feature>
<feature type="binding site" evidence="9">
    <location>
        <position position="323"/>
    </location>
    <ligand>
        <name>Zn(2+)</name>
        <dbReference type="ChEBI" id="CHEBI:29105"/>
        <note>catalytic</note>
    </ligand>
</feature>
<evidence type="ECO:0000256" key="2">
    <source>
        <dbReference type="ARBA" id="ARBA00022438"/>
    </source>
</evidence>
<dbReference type="Pfam" id="PF01433">
    <property type="entry name" value="Peptidase_M1"/>
    <property type="match status" value="1"/>
</dbReference>
<dbReference type="FunFam" id="2.60.40.1910:FF:000004">
    <property type="entry name" value="Aminopeptidase"/>
    <property type="match status" value="1"/>
</dbReference>
<dbReference type="PANTHER" id="PTHR11533:SF171">
    <property type="entry name" value="AMINOPEPTIDASE"/>
    <property type="match status" value="1"/>
</dbReference>
<dbReference type="GO" id="GO:0042277">
    <property type="term" value="F:peptide binding"/>
    <property type="evidence" value="ECO:0007669"/>
    <property type="project" value="TreeGrafter"/>
</dbReference>
<comment type="caution">
    <text evidence="15">The sequence shown here is derived from an EMBL/GenBank/DDBJ whole genome shotgun (WGS) entry which is preliminary data.</text>
</comment>
<dbReference type="Pfam" id="PF17900">
    <property type="entry name" value="Peptidase_M1_N"/>
    <property type="match status" value="1"/>
</dbReference>
<dbReference type="InterPro" id="IPR050344">
    <property type="entry name" value="Peptidase_M1_aminopeptidases"/>
</dbReference>
<gene>
    <name evidence="15" type="ORF">BGW36DRAFT_387686</name>
</gene>
<dbReference type="InterPro" id="IPR001930">
    <property type="entry name" value="Peptidase_M1"/>
</dbReference>
<dbReference type="GO" id="GO:0016020">
    <property type="term" value="C:membrane"/>
    <property type="evidence" value="ECO:0007669"/>
    <property type="project" value="TreeGrafter"/>
</dbReference>